<sequence length="29" mass="3260">MEEGSVEEKRENEKQGLNLGFVIVCPVQP</sequence>
<organism evidence="1 2">
    <name type="scientific">Nelumbo nucifera</name>
    <name type="common">Sacred lotus</name>
    <dbReference type="NCBI Taxonomy" id="4432"/>
    <lineage>
        <taxon>Eukaryota</taxon>
        <taxon>Viridiplantae</taxon>
        <taxon>Streptophyta</taxon>
        <taxon>Embryophyta</taxon>
        <taxon>Tracheophyta</taxon>
        <taxon>Spermatophyta</taxon>
        <taxon>Magnoliopsida</taxon>
        <taxon>Proteales</taxon>
        <taxon>Nelumbonaceae</taxon>
        <taxon>Nelumbo</taxon>
    </lineage>
</organism>
<protein>
    <submittedName>
        <fullName evidence="1">Uncharacterized protein</fullName>
    </submittedName>
</protein>
<dbReference type="Proteomes" id="UP000607653">
    <property type="component" value="Unassembled WGS sequence"/>
</dbReference>
<proteinExistence type="predicted"/>
<dbReference type="AlphaFoldDB" id="A0A822XM76"/>
<gene>
    <name evidence="1" type="ORF">HUJ06_022923</name>
</gene>
<evidence type="ECO:0000313" key="1">
    <source>
        <dbReference type="EMBL" id="DAD21460.1"/>
    </source>
</evidence>
<reference evidence="1 2" key="1">
    <citation type="journal article" date="2020" name="Mol. Biol. Evol.">
        <title>Distinct Expression and Methylation Patterns for Genes with Different Fates following a Single Whole-Genome Duplication in Flowering Plants.</title>
        <authorList>
            <person name="Shi T."/>
            <person name="Rahmani R.S."/>
            <person name="Gugger P.F."/>
            <person name="Wang M."/>
            <person name="Li H."/>
            <person name="Zhang Y."/>
            <person name="Li Z."/>
            <person name="Wang Q."/>
            <person name="Van de Peer Y."/>
            <person name="Marchal K."/>
            <person name="Chen J."/>
        </authorList>
    </citation>
    <scope>NUCLEOTIDE SEQUENCE [LARGE SCALE GENOMIC DNA]</scope>
    <source>
        <tissue evidence="1">Leaf</tissue>
    </source>
</reference>
<keyword evidence="2" id="KW-1185">Reference proteome</keyword>
<comment type="caution">
    <text evidence="1">The sequence shown here is derived from an EMBL/GenBank/DDBJ whole genome shotgun (WGS) entry which is preliminary data.</text>
</comment>
<dbReference type="EMBL" id="DUZY01000001">
    <property type="protein sequence ID" value="DAD21460.1"/>
    <property type="molecule type" value="Genomic_DNA"/>
</dbReference>
<name>A0A822XM76_NELNU</name>
<accession>A0A822XM76</accession>
<evidence type="ECO:0000313" key="2">
    <source>
        <dbReference type="Proteomes" id="UP000607653"/>
    </source>
</evidence>